<reference evidence="2" key="1">
    <citation type="submission" date="2018-05" db="EMBL/GenBank/DDBJ databases">
        <title>Draft genome of Mucuna pruriens seed.</title>
        <authorList>
            <person name="Nnadi N.E."/>
            <person name="Vos R."/>
            <person name="Hasami M.H."/>
            <person name="Devisetty U.K."/>
            <person name="Aguiy J.C."/>
        </authorList>
    </citation>
    <scope>NUCLEOTIDE SEQUENCE [LARGE SCALE GENOMIC DNA]</scope>
    <source>
        <strain evidence="2">JCA_2017</strain>
    </source>
</reference>
<dbReference type="EMBL" id="QJKJ01004479">
    <property type="protein sequence ID" value="RDX93978.1"/>
    <property type="molecule type" value="Genomic_DNA"/>
</dbReference>
<gene>
    <name evidence="2" type="ORF">CR513_23683</name>
</gene>
<dbReference type="Pfam" id="PF07727">
    <property type="entry name" value="RVT_2"/>
    <property type="match status" value="1"/>
</dbReference>
<name>A0A371GTV4_MUCPR</name>
<organism evidence="2 3">
    <name type="scientific">Mucuna pruriens</name>
    <name type="common">Velvet bean</name>
    <name type="synonym">Dolichos pruriens</name>
    <dbReference type="NCBI Taxonomy" id="157652"/>
    <lineage>
        <taxon>Eukaryota</taxon>
        <taxon>Viridiplantae</taxon>
        <taxon>Streptophyta</taxon>
        <taxon>Embryophyta</taxon>
        <taxon>Tracheophyta</taxon>
        <taxon>Spermatophyta</taxon>
        <taxon>Magnoliopsida</taxon>
        <taxon>eudicotyledons</taxon>
        <taxon>Gunneridae</taxon>
        <taxon>Pentapetalae</taxon>
        <taxon>rosids</taxon>
        <taxon>fabids</taxon>
        <taxon>Fabales</taxon>
        <taxon>Fabaceae</taxon>
        <taxon>Papilionoideae</taxon>
        <taxon>50 kb inversion clade</taxon>
        <taxon>NPAAA clade</taxon>
        <taxon>indigoferoid/millettioid clade</taxon>
        <taxon>Phaseoleae</taxon>
        <taxon>Mucuna</taxon>
    </lineage>
</organism>
<dbReference type="AlphaFoldDB" id="A0A371GTV4"/>
<feature type="domain" description="Reverse transcriptase Ty1/copia-type" evidence="1">
    <location>
        <begin position="1"/>
        <end position="68"/>
    </location>
</feature>
<comment type="caution">
    <text evidence="2">The sequence shown here is derived from an EMBL/GenBank/DDBJ whole genome shotgun (WGS) entry which is preliminary data.</text>
</comment>
<dbReference type="Proteomes" id="UP000257109">
    <property type="component" value="Unassembled WGS sequence"/>
</dbReference>
<protein>
    <submittedName>
        <fullName evidence="2">Mitochondrial protein</fullName>
    </submittedName>
</protein>
<dbReference type="PANTHER" id="PTHR11439:SF484">
    <property type="entry name" value="REVERSE TRANSCRIPTASE TY1_COPIA-TYPE DOMAIN-CONTAINING PROTEIN"/>
    <property type="match status" value="1"/>
</dbReference>
<accession>A0A371GTV4</accession>
<keyword evidence="3" id="KW-1185">Reference proteome</keyword>
<dbReference type="InterPro" id="IPR013103">
    <property type="entry name" value="RVT_2"/>
</dbReference>
<proteinExistence type="predicted"/>
<feature type="non-terminal residue" evidence="2">
    <location>
        <position position="1"/>
    </location>
</feature>
<evidence type="ECO:0000313" key="2">
    <source>
        <dbReference type="EMBL" id="RDX93978.1"/>
    </source>
</evidence>
<sequence length="260" mass="29223">MAAIHHWPLHQLDIKNALHGEMQEVYMDQHLGFMVSIDSLLVCHLWCSLYGLKQFPHACAWFGRFSTPSIKFGMNSMRLITLCFFILTPMHFIDDATISSCSCPTPLVRSLKYLGILVAQSSSGIAISHKFCFNILTMIGEPLKVPRRYGHLIGRLKYLTVTQPGITFVVGMSLRCLCILRYIKDAPRHGLLSEYKGNAKIICYFDADLGSQSNRRSTFGYCVLIRGNMISLRSEKQNIVARSSDKAKDYAMAAAACEIT</sequence>
<evidence type="ECO:0000259" key="1">
    <source>
        <dbReference type="Pfam" id="PF07727"/>
    </source>
</evidence>
<evidence type="ECO:0000313" key="3">
    <source>
        <dbReference type="Proteomes" id="UP000257109"/>
    </source>
</evidence>
<dbReference type="PANTHER" id="PTHR11439">
    <property type="entry name" value="GAG-POL-RELATED RETROTRANSPOSON"/>
    <property type="match status" value="1"/>
</dbReference>